<comment type="caution">
    <text evidence="3">The sequence shown here is derived from an EMBL/GenBank/DDBJ whole genome shotgun (WGS) entry which is preliminary data.</text>
</comment>
<evidence type="ECO:0000256" key="1">
    <source>
        <dbReference type="SAM" id="MobiDB-lite"/>
    </source>
</evidence>
<dbReference type="Gene3D" id="1.10.3210.10">
    <property type="entry name" value="Hypothetical protein af1432"/>
    <property type="match status" value="1"/>
</dbReference>
<feature type="region of interest" description="Disordered" evidence="1">
    <location>
        <begin position="1"/>
        <end position="22"/>
    </location>
</feature>
<dbReference type="Proteomes" id="UP000644548">
    <property type="component" value="Unassembled WGS sequence"/>
</dbReference>
<evidence type="ECO:0000259" key="2">
    <source>
        <dbReference type="Pfam" id="PF01966"/>
    </source>
</evidence>
<dbReference type="NCBIfam" id="TIGR00277">
    <property type="entry name" value="HDIG"/>
    <property type="match status" value="1"/>
</dbReference>
<feature type="domain" description="HD" evidence="2">
    <location>
        <begin position="93"/>
        <end position="189"/>
    </location>
</feature>
<accession>A0ABQ2S0X3</accession>
<evidence type="ECO:0000313" key="3">
    <source>
        <dbReference type="EMBL" id="GGR78151.1"/>
    </source>
</evidence>
<proteinExistence type="predicted"/>
<keyword evidence="4" id="KW-1185">Reference proteome</keyword>
<name>A0ABQ2S0X3_9DEIO</name>
<dbReference type="SUPFAM" id="SSF109604">
    <property type="entry name" value="HD-domain/PDEase-like"/>
    <property type="match status" value="1"/>
</dbReference>
<gene>
    <name evidence="3" type="ORF">GCM10008960_01140</name>
</gene>
<dbReference type="InterPro" id="IPR006674">
    <property type="entry name" value="HD_domain"/>
</dbReference>
<protein>
    <submittedName>
        <fullName evidence="3">Phosphohydrolase</fullName>
    </submittedName>
</protein>
<evidence type="ECO:0000313" key="4">
    <source>
        <dbReference type="Proteomes" id="UP000644548"/>
    </source>
</evidence>
<sequence>MSPTPHRPLRTLQRDSGTSGQHRHVPLAYAQRMPRRSLLARIRRKARGYAAKARRLLRSVNAEDAHPDDPWAQSHLTPEEARVYLAMDPRDREHACRVTRHLLRDHPHADPQLIAAALLHDCGKSLRPYFLWERVLVGLIPNRLSRVLPPVGAIGIRAHHPELGARLLAHAGARPRVARLVARHHHPGGDPDALLLHVYDDQE</sequence>
<dbReference type="Pfam" id="PF01966">
    <property type="entry name" value="HD"/>
    <property type="match status" value="1"/>
</dbReference>
<dbReference type="EMBL" id="BMQN01000001">
    <property type="protein sequence ID" value="GGR78151.1"/>
    <property type="molecule type" value="Genomic_DNA"/>
</dbReference>
<reference evidence="4" key="1">
    <citation type="journal article" date="2019" name="Int. J. Syst. Evol. Microbiol.">
        <title>The Global Catalogue of Microorganisms (GCM) 10K type strain sequencing project: providing services to taxonomists for standard genome sequencing and annotation.</title>
        <authorList>
            <consortium name="The Broad Institute Genomics Platform"/>
            <consortium name="The Broad Institute Genome Sequencing Center for Infectious Disease"/>
            <person name="Wu L."/>
            <person name="Ma J."/>
        </authorList>
    </citation>
    <scope>NUCLEOTIDE SEQUENCE [LARGE SCALE GENOMIC DNA]</scope>
    <source>
        <strain evidence="4">JCM 31405</strain>
    </source>
</reference>
<organism evidence="3 4">
    <name type="scientific">Deinococcus sedimenti</name>
    <dbReference type="NCBI Taxonomy" id="1867090"/>
    <lineage>
        <taxon>Bacteria</taxon>
        <taxon>Thermotogati</taxon>
        <taxon>Deinococcota</taxon>
        <taxon>Deinococci</taxon>
        <taxon>Deinococcales</taxon>
        <taxon>Deinococcaceae</taxon>
        <taxon>Deinococcus</taxon>
    </lineage>
</organism>
<dbReference type="InterPro" id="IPR006675">
    <property type="entry name" value="HDIG_dom"/>
</dbReference>